<dbReference type="EMBL" id="LR796350">
    <property type="protein sequence ID" value="CAB4139483.1"/>
    <property type="molecule type" value="Genomic_DNA"/>
</dbReference>
<organism evidence="1">
    <name type="scientific">uncultured Caudovirales phage</name>
    <dbReference type="NCBI Taxonomy" id="2100421"/>
    <lineage>
        <taxon>Viruses</taxon>
        <taxon>Duplodnaviria</taxon>
        <taxon>Heunggongvirae</taxon>
        <taxon>Uroviricota</taxon>
        <taxon>Caudoviricetes</taxon>
        <taxon>Peduoviridae</taxon>
        <taxon>Maltschvirus</taxon>
        <taxon>Maltschvirus maltsch</taxon>
    </lineage>
</organism>
<evidence type="ECO:0000313" key="1">
    <source>
        <dbReference type="EMBL" id="CAB4139483.1"/>
    </source>
</evidence>
<sequence length="254" mass="28307">MRTTHFSPILFNALQYSGQDRHIVSEETFAQFRDFINERVRHAWESQDWPDLLRVVQLVLTDDGNGLVTAAIPADAGEVLNCYDRDPLVSTRASGLSFRIYDNGTVQKLVLPADPGTAYAEYRTKRPELVGDLYAPAVAYSVGAQVYFDSGSNTGTYTPVAGKPHYGNFYNCVEATTAGQSPSTHPAKWQIVQIPYLFASYAARGAFSDWLKSELQLEAAQVAEAEAQNTLTEAIDIILRQQKQVNRINMNRTY</sequence>
<accession>A0A6J5M1U0</accession>
<gene>
    <name evidence="1" type="ORF">UFOVP340_43</name>
</gene>
<name>A0A6J5M1U0_9CAUD</name>
<reference evidence="1" key="1">
    <citation type="submission" date="2020-04" db="EMBL/GenBank/DDBJ databases">
        <authorList>
            <person name="Chiriac C."/>
            <person name="Salcher M."/>
            <person name="Ghai R."/>
            <person name="Kavagutti S V."/>
        </authorList>
    </citation>
    <scope>NUCLEOTIDE SEQUENCE</scope>
</reference>
<proteinExistence type="predicted"/>
<protein>
    <submittedName>
        <fullName evidence="1">Uncharacterized protein</fullName>
    </submittedName>
</protein>